<dbReference type="InterPro" id="IPR008901">
    <property type="entry name" value="ACER"/>
</dbReference>
<dbReference type="PANTHER" id="PTHR46187:SF3">
    <property type="entry name" value="ALKALINE CERAMIDASE 3"/>
    <property type="match status" value="1"/>
</dbReference>
<keyword evidence="7" id="KW-0479">Metal-binding</keyword>
<keyword evidence="4" id="KW-0378">Hydrolase</keyword>
<gene>
    <name evidence="10" type="primary">ABSGL_09990.1 scaffold 11783</name>
</gene>
<keyword evidence="7" id="KW-0106">Calcium</keyword>
<evidence type="ECO:0000256" key="3">
    <source>
        <dbReference type="ARBA" id="ARBA00022692"/>
    </source>
</evidence>
<comment type="cofactor">
    <cofactor evidence="8">
        <name>Zn(2+)</name>
        <dbReference type="ChEBI" id="CHEBI:29105"/>
    </cofactor>
</comment>
<dbReference type="InParanoid" id="A0A168QAY1"/>
<evidence type="ECO:0000256" key="1">
    <source>
        <dbReference type="ARBA" id="ARBA00004141"/>
    </source>
</evidence>
<keyword evidence="8" id="KW-0862">Zinc</keyword>
<dbReference type="GO" id="GO:0046514">
    <property type="term" value="P:ceramide catabolic process"/>
    <property type="evidence" value="ECO:0007669"/>
    <property type="project" value="TreeGrafter"/>
</dbReference>
<comment type="similarity">
    <text evidence="2">Belongs to the alkaline ceramidase family.</text>
</comment>
<feature type="transmembrane region" description="Helical" evidence="9">
    <location>
        <begin position="80"/>
        <end position="99"/>
    </location>
</feature>
<dbReference type="GO" id="GO:0046513">
    <property type="term" value="P:ceramide biosynthetic process"/>
    <property type="evidence" value="ECO:0007669"/>
    <property type="project" value="TreeGrafter"/>
</dbReference>
<dbReference type="AlphaFoldDB" id="A0A168QAY1"/>
<dbReference type="GO" id="GO:0046872">
    <property type="term" value="F:metal ion binding"/>
    <property type="evidence" value="ECO:0007669"/>
    <property type="project" value="UniProtKB-KW"/>
</dbReference>
<keyword evidence="6 9" id="KW-0472">Membrane</keyword>
<dbReference type="GO" id="GO:0016811">
    <property type="term" value="F:hydrolase activity, acting on carbon-nitrogen (but not peptide) bonds, in linear amides"/>
    <property type="evidence" value="ECO:0007669"/>
    <property type="project" value="InterPro"/>
</dbReference>
<accession>A0A168QAY1</accession>
<evidence type="ECO:0008006" key="12">
    <source>
        <dbReference type="Google" id="ProtNLM"/>
    </source>
</evidence>
<feature type="binding site" evidence="7">
    <location>
        <position position="19"/>
    </location>
    <ligand>
        <name>Ca(2+)</name>
        <dbReference type="ChEBI" id="CHEBI:29108"/>
    </ligand>
</feature>
<evidence type="ECO:0000313" key="10">
    <source>
        <dbReference type="EMBL" id="SAM04130.1"/>
    </source>
</evidence>
<keyword evidence="3 9" id="KW-0812">Transmembrane</keyword>
<reference evidence="10" key="1">
    <citation type="submission" date="2016-04" db="EMBL/GenBank/DDBJ databases">
        <authorList>
            <person name="Evans L.H."/>
            <person name="Alamgir A."/>
            <person name="Owens N."/>
            <person name="Weber N.D."/>
            <person name="Virtaneva K."/>
            <person name="Barbian K."/>
            <person name="Babar A."/>
            <person name="Rosenke K."/>
        </authorList>
    </citation>
    <scope>NUCLEOTIDE SEQUENCE [LARGE SCALE GENOMIC DNA]</scope>
    <source>
        <strain evidence="10">CBS 101.48</strain>
    </source>
</reference>
<feature type="transmembrane region" description="Helical" evidence="9">
    <location>
        <begin position="207"/>
        <end position="224"/>
    </location>
</feature>
<proteinExistence type="inferred from homology"/>
<evidence type="ECO:0000256" key="4">
    <source>
        <dbReference type="ARBA" id="ARBA00022801"/>
    </source>
</evidence>
<dbReference type="Pfam" id="PF05875">
    <property type="entry name" value="Ceramidase"/>
    <property type="match status" value="1"/>
</dbReference>
<dbReference type="OMA" id="IMFEPLR"/>
<feature type="transmembrane region" description="Helical" evidence="9">
    <location>
        <begin position="251"/>
        <end position="271"/>
    </location>
</feature>
<feature type="binding site" evidence="7">
    <location>
        <position position="22"/>
    </location>
    <ligand>
        <name>Ca(2+)</name>
        <dbReference type="ChEBI" id="CHEBI:29108"/>
    </ligand>
</feature>
<dbReference type="Proteomes" id="UP000078561">
    <property type="component" value="Unassembled WGS sequence"/>
</dbReference>
<feature type="binding site" evidence="7">
    <location>
        <position position="33"/>
    </location>
    <ligand>
        <name>Ca(2+)</name>
        <dbReference type="ChEBI" id="CHEBI:29108"/>
    </ligand>
</feature>
<protein>
    <recommendedName>
        <fullName evidence="12">Alkaline ceramidase</fullName>
    </recommendedName>
</protein>
<evidence type="ECO:0000256" key="7">
    <source>
        <dbReference type="PIRSR" id="PIRSR608901-1"/>
    </source>
</evidence>
<feature type="binding site" evidence="7">
    <location>
        <position position="24"/>
    </location>
    <ligand>
        <name>Ca(2+)</name>
        <dbReference type="ChEBI" id="CHEBI:29108"/>
    </ligand>
</feature>
<feature type="binding site" evidence="8">
    <location>
        <position position="254"/>
    </location>
    <ligand>
        <name>Zn(2+)</name>
        <dbReference type="ChEBI" id="CHEBI:29105"/>
        <note>catalytic</note>
    </ligand>
</feature>
<evidence type="ECO:0000256" key="2">
    <source>
        <dbReference type="ARBA" id="ARBA00009780"/>
    </source>
</evidence>
<dbReference type="GO" id="GO:0005789">
    <property type="term" value="C:endoplasmic reticulum membrane"/>
    <property type="evidence" value="ECO:0007669"/>
    <property type="project" value="TreeGrafter"/>
</dbReference>
<dbReference type="STRING" id="4829.A0A168QAY1"/>
<evidence type="ECO:0000256" key="8">
    <source>
        <dbReference type="PIRSR" id="PIRSR608901-2"/>
    </source>
</evidence>
<feature type="binding site" evidence="8">
    <location>
        <position position="250"/>
    </location>
    <ligand>
        <name>Zn(2+)</name>
        <dbReference type="ChEBI" id="CHEBI:29105"/>
        <note>catalytic</note>
    </ligand>
</feature>
<feature type="binding site" evidence="8">
    <location>
        <position position="100"/>
    </location>
    <ligand>
        <name>Zn(2+)</name>
        <dbReference type="ChEBI" id="CHEBI:29105"/>
        <note>catalytic</note>
    </ligand>
</feature>
<dbReference type="OrthoDB" id="187171at2759"/>
<feature type="transmembrane region" description="Helical" evidence="9">
    <location>
        <begin position="56"/>
        <end position="74"/>
    </location>
</feature>
<comment type="subcellular location">
    <subcellularLocation>
        <location evidence="1">Membrane</location>
        <topology evidence="1">Multi-pass membrane protein</topology>
    </subcellularLocation>
</comment>
<name>A0A168QAY1_ABSGL</name>
<evidence type="ECO:0000256" key="6">
    <source>
        <dbReference type="ARBA" id="ARBA00023136"/>
    </source>
</evidence>
<evidence type="ECO:0000313" key="11">
    <source>
        <dbReference type="Proteomes" id="UP000078561"/>
    </source>
</evidence>
<evidence type="ECO:0000256" key="5">
    <source>
        <dbReference type="ARBA" id="ARBA00022989"/>
    </source>
</evidence>
<keyword evidence="5 9" id="KW-1133">Transmembrane helix</keyword>
<dbReference type="EMBL" id="LT554349">
    <property type="protein sequence ID" value="SAM04130.1"/>
    <property type="molecule type" value="Genomic_DNA"/>
</dbReference>
<sequence>MNTIPEEDYFWGPVTATIDWCEENYAVSPYVAEFINTTTNLSFGKCQCGMRRHERLTFFASTGLLSLFGIYNTIRYGSQKSFIVAHLGILLVGFGSWWFHMTLQYKMQLLDELPSKAKQDESSPLLNTNVYLLSIEVYSQSRFGSPLILFLLGYSGFVTYSYLIINDPVFHQVAYAILVITIVFRSVYLVKHLPSQTTNERPHLVRLLRLAAAGFILSFAVWNVDNQFCSYFRHARTLVPYAVGALTQLHGWWHIGTSLGVFYFTVFLEWMQLILDEKNTQQYELVWVGGIICYLRPLDKSHKA</sequence>
<feature type="transmembrane region" description="Helical" evidence="9">
    <location>
        <begin position="143"/>
        <end position="163"/>
    </location>
</feature>
<keyword evidence="11" id="KW-1185">Reference proteome</keyword>
<organism evidence="10">
    <name type="scientific">Absidia glauca</name>
    <name type="common">Pin mould</name>
    <dbReference type="NCBI Taxonomy" id="4829"/>
    <lineage>
        <taxon>Eukaryota</taxon>
        <taxon>Fungi</taxon>
        <taxon>Fungi incertae sedis</taxon>
        <taxon>Mucoromycota</taxon>
        <taxon>Mucoromycotina</taxon>
        <taxon>Mucoromycetes</taxon>
        <taxon>Mucorales</taxon>
        <taxon>Cunninghamellaceae</taxon>
        <taxon>Absidia</taxon>
    </lineage>
</organism>
<feature type="transmembrane region" description="Helical" evidence="9">
    <location>
        <begin position="169"/>
        <end position="187"/>
    </location>
</feature>
<feature type="binding site" evidence="7">
    <location>
        <position position="20"/>
    </location>
    <ligand>
        <name>Ca(2+)</name>
        <dbReference type="ChEBI" id="CHEBI:29108"/>
    </ligand>
</feature>
<evidence type="ECO:0000256" key="9">
    <source>
        <dbReference type="SAM" id="Phobius"/>
    </source>
</evidence>
<dbReference type="PANTHER" id="PTHR46187">
    <property type="entry name" value="ALKALINE CERAMIDASE 3"/>
    <property type="match status" value="1"/>
</dbReference>